<dbReference type="Proteomes" id="UP000245962">
    <property type="component" value="Unassembled WGS sequence"/>
</dbReference>
<dbReference type="EMBL" id="QEHR01000005">
    <property type="protein sequence ID" value="PVW14688.1"/>
    <property type="molecule type" value="Genomic_DNA"/>
</dbReference>
<feature type="signal peptide" evidence="1">
    <location>
        <begin position="1"/>
        <end position="18"/>
    </location>
</feature>
<evidence type="ECO:0000313" key="3">
    <source>
        <dbReference type="Proteomes" id="UP000245962"/>
    </source>
</evidence>
<dbReference type="RefSeq" id="WP_116694464.1">
    <property type="nucleotide sequence ID" value="NZ_QEHR01000005.1"/>
</dbReference>
<organism evidence="2 3">
    <name type="scientific">Marixanthomonas spongiae</name>
    <dbReference type="NCBI Taxonomy" id="2174845"/>
    <lineage>
        <taxon>Bacteria</taxon>
        <taxon>Pseudomonadati</taxon>
        <taxon>Bacteroidota</taxon>
        <taxon>Flavobacteriia</taxon>
        <taxon>Flavobacteriales</taxon>
        <taxon>Flavobacteriaceae</taxon>
        <taxon>Marixanthomonas</taxon>
    </lineage>
</organism>
<dbReference type="SUPFAM" id="SSF82171">
    <property type="entry name" value="DPP6 N-terminal domain-like"/>
    <property type="match status" value="1"/>
</dbReference>
<comment type="caution">
    <text evidence="2">The sequence shown here is derived from an EMBL/GenBank/DDBJ whole genome shotgun (WGS) entry which is preliminary data.</text>
</comment>
<evidence type="ECO:0000313" key="2">
    <source>
        <dbReference type="EMBL" id="PVW14688.1"/>
    </source>
</evidence>
<evidence type="ECO:0000256" key="1">
    <source>
        <dbReference type="SAM" id="SignalP"/>
    </source>
</evidence>
<sequence length="288" mass="32286">MTKHLFALLLLSSTFLFSQENTEVYLMDIHPAYSGLEVYNMQNISENPGYDNQPHFIDNHTLVFAGSNKEQTDISVHHIPSQKKSFFNSPTAGGEYSPAPMFDSENITAVRLDPDGKQRLYAYSKSGKSKVLIPNLQVAYYAFKDKNTLLASVLDGDGLDLVVANLQTKQVDTLKYNAGRSIHKVPNTKKTMSYTFLNEDGNYDVYQLNMENLESFFVAQLPIGIQDHIWLSESQLLIGSGDKLFIYDLFGNGEWHEAADLSEYNISNITRLAVSPNGKKLAIVAEPK</sequence>
<gene>
    <name evidence="2" type="ORF">DDV96_09220</name>
</gene>
<protein>
    <recommendedName>
        <fullName evidence="4">WD40 repeat domain-containing protein</fullName>
    </recommendedName>
</protein>
<reference evidence="2 3" key="1">
    <citation type="submission" date="2018-04" db="EMBL/GenBank/DDBJ databases">
        <title>Marixanthomonas spongiae HN-E44 sp. nov., isolated from a marine sponge.</title>
        <authorList>
            <person name="Luo L."/>
            <person name="Zhuang L."/>
        </authorList>
    </citation>
    <scope>NUCLEOTIDE SEQUENCE [LARGE SCALE GENOMIC DNA]</scope>
    <source>
        <strain evidence="2 3">HN-E44</strain>
    </source>
</reference>
<proteinExistence type="predicted"/>
<dbReference type="AlphaFoldDB" id="A0A2U0I0R1"/>
<feature type="chain" id="PRO_5015494021" description="WD40 repeat domain-containing protein" evidence="1">
    <location>
        <begin position="19"/>
        <end position="288"/>
    </location>
</feature>
<name>A0A2U0I0R1_9FLAO</name>
<keyword evidence="3" id="KW-1185">Reference proteome</keyword>
<accession>A0A2U0I0R1</accession>
<keyword evidence="1" id="KW-0732">Signal</keyword>
<dbReference type="OrthoDB" id="9797498at2"/>
<evidence type="ECO:0008006" key="4">
    <source>
        <dbReference type="Google" id="ProtNLM"/>
    </source>
</evidence>